<dbReference type="EMBL" id="JBBWWQ010000016">
    <property type="protein sequence ID" value="KAK8926636.1"/>
    <property type="molecule type" value="Genomic_DNA"/>
</dbReference>
<reference evidence="5 6" key="1">
    <citation type="journal article" date="2022" name="Nat. Plants">
        <title>Genomes of leafy and leafless Platanthera orchids illuminate the evolution of mycoheterotrophy.</title>
        <authorList>
            <person name="Li M.H."/>
            <person name="Liu K.W."/>
            <person name="Li Z."/>
            <person name="Lu H.C."/>
            <person name="Ye Q.L."/>
            <person name="Zhang D."/>
            <person name="Wang J.Y."/>
            <person name="Li Y.F."/>
            <person name="Zhong Z.M."/>
            <person name="Liu X."/>
            <person name="Yu X."/>
            <person name="Liu D.K."/>
            <person name="Tu X.D."/>
            <person name="Liu B."/>
            <person name="Hao Y."/>
            <person name="Liao X.Y."/>
            <person name="Jiang Y.T."/>
            <person name="Sun W.H."/>
            <person name="Chen J."/>
            <person name="Chen Y.Q."/>
            <person name="Ai Y."/>
            <person name="Zhai J.W."/>
            <person name="Wu S.S."/>
            <person name="Zhou Z."/>
            <person name="Hsiao Y.Y."/>
            <person name="Wu W.L."/>
            <person name="Chen Y.Y."/>
            <person name="Lin Y.F."/>
            <person name="Hsu J.L."/>
            <person name="Li C.Y."/>
            <person name="Wang Z.W."/>
            <person name="Zhao X."/>
            <person name="Zhong W.Y."/>
            <person name="Ma X.K."/>
            <person name="Ma L."/>
            <person name="Huang J."/>
            <person name="Chen G.Z."/>
            <person name="Huang M.Z."/>
            <person name="Huang L."/>
            <person name="Peng D.H."/>
            <person name="Luo Y.B."/>
            <person name="Zou S.Q."/>
            <person name="Chen S.P."/>
            <person name="Lan S."/>
            <person name="Tsai W.C."/>
            <person name="Van de Peer Y."/>
            <person name="Liu Z.J."/>
        </authorList>
    </citation>
    <scope>NUCLEOTIDE SEQUENCE [LARGE SCALE GENOMIC DNA]</scope>
    <source>
        <strain evidence="5">Lor287</strain>
    </source>
</reference>
<proteinExistence type="predicted"/>
<dbReference type="PANTHER" id="PTHR12651">
    <property type="entry name" value="26S PROTEASOME NON-ATPASE REGULATORY SUBUNIT 9"/>
    <property type="match status" value="1"/>
</dbReference>
<evidence type="ECO:0000259" key="4">
    <source>
        <dbReference type="Pfam" id="PF18265"/>
    </source>
</evidence>
<dbReference type="FunFam" id="2.30.42.10:FF:000107">
    <property type="entry name" value="26S proteasome non-ATPase regulatory subunit 9"/>
    <property type="match status" value="1"/>
</dbReference>
<protein>
    <recommendedName>
        <fullName evidence="7">26S proteasome non-ATPase regulatory subunit 9</fullName>
    </recommendedName>
</protein>
<feature type="compositionally biased region" description="Polar residues" evidence="2">
    <location>
        <begin position="97"/>
        <end position="118"/>
    </location>
</feature>
<feature type="region of interest" description="Disordered" evidence="2">
    <location>
        <begin position="91"/>
        <end position="121"/>
    </location>
</feature>
<evidence type="ECO:0000313" key="6">
    <source>
        <dbReference type="Proteomes" id="UP001418222"/>
    </source>
</evidence>
<keyword evidence="6" id="KW-1185">Reference proteome</keyword>
<sequence>MVATNLKAATLSLMDDRASMEAEMNAIIAQLSSPGGPGISGNLVDAEGFPRSDVDIPSIRAQRARLLVLRNDHKAVTTKIDENLQVLHSAKLGTNGPHPQSHSDTSNFVSGRTSQTTPMVVDPTSRIPFAMVDEISDASPAAEDGLQLGDQILKFGNVEIGDALIARLASEAQLNEGHSVPVLIMRQGTQLNLTVTPRHWHGRGLLGGDLHPGMGSSNEGVNVCLGQESHMGCLSPSS</sequence>
<evidence type="ECO:0000256" key="2">
    <source>
        <dbReference type="SAM" id="MobiDB-lite"/>
    </source>
</evidence>
<dbReference type="SUPFAM" id="SSF50156">
    <property type="entry name" value="PDZ domain-like"/>
    <property type="match status" value="1"/>
</dbReference>
<evidence type="ECO:0000313" key="5">
    <source>
        <dbReference type="EMBL" id="KAK8926636.1"/>
    </source>
</evidence>
<dbReference type="Proteomes" id="UP001418222">
    <property type="component" value="Unassembled WGS sequence"/>
</dbReference>
<dbReference type="InterPro" id="IPR036034">
    <property type="entry name" value="PDZ_sf"/>
</dbReference>
<organism evidence="5 6">
    <name type="scientific">Platanthera zijinensis</name>
    <dbReference type="NCBI Taxonomy" id="2320716"/>
    <lineage>
        <taxon>Eukaryota</taxon>
        <taxon>Viridiplantae</taxon>
        <taxon>Streptophyta</taxon>
        <taxon>Embryophyta</taxon>
        <taxon>Tracheophyta</taxon>
        <taxon>Spermatophyta</taxon>
        <taxon>Magnoliopsida</taxon>
        <taxon>Liliopsida</taxon>
        <taxon>Asparagales</taxon>
        <taxon>Orchidaceae</taxon>
        <taxon>Orchidoideae</taxon>
        <taxon>Orchideae</taxon>
        <taxon>Orchidinae</taxon>
        <taxon>Platanthera</taxon>
    </lineage>
</organism>
<name>A0AAP0B469_9ASPA</name>
<keyword evidence="1" id="KW-0143">Chaperone</keyword>
<dbReference type="Gene3D" id="2.30.42.10">
    <property type="match status" value="1"/>
</dbReference>
<dbReference type="InterPro" id="IPR035269">
    <property type="entry name" value="PSMD9"/>
</dbReference>
<gene>
    <name evidence="5" type="ORF">KSP39_PZI018025</name>
</gene>
<evidence type="ECO:0008006" key="7">
    <source>
        <dbReference type="Google" id="ProtNLM"/>
    </source>
</evidence>
<dbReference type="InterPro" id="IPR040815">
    <property type="entry name" value="Nas2_N"/>
</dbReference>
<dbReference type="InterPro" id="IPR001478">
    <property type="entry name" value="PDZ"/>
</dbReference>
<feature type="domain" description="Nas2 N-terminal" evidence="4">
    <location>
        <begin position="12"/>
        <end position="89"/>
    </location>
</feature>
<evidence type="ECO:0000259" key="3">
    <source>
        <dbReference type="Pfam" id="PF13180"/>
    </source>
</evidence>
<comment type="caution">
    <text evidence="5">The sequence shown here is derived from an EMBL/GenBank/DDBJ whole genome shotgun (WGS) entry which is preliminary data.</text>
</comment>
<feature type="domain" description="PDZ" evidence="3">
    <location>
        <begin position="130"/>
        <end position="195"/>
    </location>
</feature>
<evidence type="ECO:0000256" key="1">
    <source>
        <dbReference type="ARBA" id="ARBA00023186"/>
    </source>
</evidence>
<dbReference type="Pfam" id="PF13180">
    <property type="entry name" value="PDZ_2"/>
    <property type="match status" value="1"/>
</dbReference>
<dbReference type="AlphaFoldDB" id="A0AAP0B469"/>
<accession>A0AAP0B469</accession>
<dbReference type="GO" id="GO:0005737">
    <property type="term" value="C:cytoplasm"/>
    <property type="evidence" value="ECO:0007669"/>
    <property type="project" value="TreeGrafter"/>
</dbReference>
<dbReference type="PANTHER" id="PTHR12651:SF1">
    <property type="entry name" value="26S PROTEASOME NON-ATPASE REGULATORY SUBUNIT 9"/>
    <property type="match status" value="1"/>
</dbReference>
<dbReference type="Pfam" id="PF18265">
    <property type="entry name" value="Nas2_N"/>
    <property type="match status" value="1"/>
</dbReference>
<dbReference type="GO" id="GO:0070682">
    <property type="term" value="P:proteasome regulatory particle assembly"/>
    <property type="evidence" value="ECO:0007669"/>
    <property type="project" value="InterPro"/>
</dbReference>
<dbReference type="Gene3D" id="6.10.140.1710">
    <property type="match status" value="1"/>
</dbReference>
<dbReference type="GO" id="GO:0005634">
    <property type="term" value="C:nucleus"/>
    <property type="evidence" value="ECO:0007669"/>
    <property type="project" value="TreeGrafter"/>
</dbReference>